<evidence type="ECO:0000313" key="1">
    <source>
        <dbReference type="EMBL" id="TFK35794.1"/>
    </source>
</evidence>
<sequence>MPTLSLSLITRRFNSVFIPKRLQPATHNQIQSNAVELLPVELWLYIASFIPKGDLRKLAGLNRIFYELVMNDLYHELNLINPNPRLLIFLLESLRDPTVAKRVRILKLWPGAVHDALNFPNNILGPRSHQSPYYRYRWIPTYTQWRSTPSISPTNLSFLPPPAKRQSLFLDTIVGLSHVTECHFEWYHYMEFKPLSRIVCDALWSAIGANLHTLTINVSADKIGDVIAPMLLPPITLHKLKTLRITFVEQFTVYDITGIQAISDYIVPLINIHAPILQHLQISNPSMVYTSYADLSKIFRSLGPFPRLETLSLLIRFNSLNLSEPSGLQRMLQENTTIRMLELRHTDQYSRERESQQDGYMRGNNHLLYGNMVLPHILELKLGLRMLGGVYNPGFPSIARMCCAITSLTLFDRSLPLAELNSALRAFSACLHLQSFSVPVQILTPEVLDLIAQKLPFIRKLEVAANAICGYINSPTKEQDILNFQEAMRHRKGIHYYTNWRLEDITIKCCVYEVGFCYMWACMRSVASVVPSIDTKHFSTIDYEPC</sequence>
<evidence type="ECO:0000313" key="2">
    <source>
        <dbReference type="Proteomes" id="UP000308652"/>
    </source>
</evidence>
<gene>
    <name evidence="1" type="ORF">BDQ12DRAFT_263937</name>
</gene>
<accession>A0A5C3LRS0</accession>
<dbReference type="OrthoDB" id="2915292at2759"/>
<dbReference type="SUPFAM" id="SSF81383">
    <property type="entry name" value="F-box domain"/>
    <property type="match status" value="1"/>
</dbReference>
<organism evidence="1 2">
    <name type="scientific">Crucibulum laeve</name>
    <dbReference type="NCBI Taxonomy" id="68775"/>
    <lineage>
        <taxon>Eukaryota</taxon>
        <taxon>Fungi</taxon>
        <taxon>Dikarya</taxon>
        <taxon>Basidiomycota</taxon>
        <taxon>Agaricomycotina</taxon>
        <taxon>Agaricomycetes</taxon>
        <taxon>Agaricomycetidae</taxon>
        <taxon>Agaricales</taxon>
        <taxon>Agaricineae</taxon>
        <taxon>Nidulariaceae</taxon>
        <taxon>Crucibulum</taxon>
    </lineage>
</organism>
<dbReference type="AlphaFoldDB" id="A0A5C3LRS0"/>
<keyword evidence="2" id="KW-1185">Reference proteome</keyword>
<name>A0A5C3LRS0_9AGAR</name>
<dbReference type="SUPFAM" id="SSF52047">
    <property type="entry name" value="RNI-like"/>
    <property type="match status" value="1"/>
</dbReference>
<proteinExistence type="predicted"/>
<reference evidence="1 2" key="1">
    <citation type="journal article" date="2019" name="Nat. Ecol. Evol.">
        <title>Megaphylogeny resolves global patterns of mushroom evolution.</title>
        <authorList>
            <person name="Varga T."/>
            <person name="Krizsan K."/>
            <person name="Foldi C."/>
            <person name="Dima B."/>
            <person name="Sanchez-Garcia M."/>
            <person name="Sanchez-Ramirez S."/>
            <person name="Szollosi G.J."/>
            <person name="Szarkandi J.G."/>
            <person name="Papp V."/>
            <person name="Albert L."/>
            <person name="Andreopoulos W."/>
            <person name="Angelini C."/>
            <person name="Antonin V."/>
            <person name="Barry K.W."/>
            <person name="Bougher N.L."/>
            <person name="Buchanan P."/>
            <person name="Buyck B."/>
            <person name="Bense V."/>
            <person name="Catcheside P."/>
            <person name="Chovatia M."/>
            <person name="Cooper J."/>
            <person name="Damon W."/>
            <person name="Desjardin D."/>
            <person name="Finy P."/>
            <person name="Geml J."/>
            <person name="Haridas S."/>
            <person name="Hughes K."/>
            <person name="Justo A."/>
            <person name="Karasinski D."/>
            <person name="Kautmanova I."/>
            <person name="Kiss B."/>
            <person name="Kocsube S."/>
            <person name="Kotiranta H."/>
            <person name="LaButti K.M."/>
            <person name="Lechner B.E."/>
            <person name="Liimatainen K."/>
            <person name="Lipzen A."/>
            <person name="Lukacs Z."/>
            <person name="Mihaltcheva S."/>
            <person name="Morgado L.N."/>
            <person name="Niskanen T."/>
            <person name="Noordeloos M.E."/>
            <person name="Ohm R.A."/>
            <person name="Ortiz-Santana B."/>
            <person name="Ovrebo C."/>
            <person name="Racz N."/>
            <person name="Riley R."/>
            <person name="Savchenko A."/>
            <person name="Shiryaev A."/>
            <person name="Soop K."/>
            <person name="Spirin V."/>
            <person name="Szebenyi C."/>
            <person name="Tomsovsky M."/>
            <person name="Tulloss R.E."/>
            <person name="Uehling J."/>
            <person name="Grigoriev I.V."/>
            <person name="Vagvolgyi C."/>
            <person name="Papp T."/>
            <person name="Martin F.M."/>
            <person name="Miettinen O."/>
            <person name="Hibbett D.S."/>
            <person name="Nagy L.G."/>
        </authorList>
    </citation>
    <scope>NUCLEOTIDE SEQUENCE [LARGE SCALE GENOMIC DNA]</scope>
    <source>
        <strain evidence="1 2">CBS 166.37</strain>
    </source>
</reference>
<dbReference type="EMBL" id="ML213618">
    <property type="protein sequence ID" value="TFK35794.1"/>
    <property type="molecule type" value="Genomic_DNA"/>
</dbReference>
<protein>
    <recommendedName>
        <fullName evidence="3">F-box domain-containing protein</fullName>
    </recommendedName>
</protein>
<dbReference type="Proteomes" id="UP000308652">
    <property type="component" value="Unassembled WGS sequence"/>
</dbReference>
<evidence type="ECO:0008006" key="3">
    <source>
        <dbReference type="Google" id="ProtNLM"/>
    </source>
</evidence>
<dbReference type="InterPro" id="IPR032675">
    <property type="entry name" value="LRR_dom_sf"/>
</dbReference>
<dbReference type="Gene3D" id="3.80.10.10">
    <property type="entry name" value="Ribonuclease Inhibitor"/>
    <property type="match status" value="1"/>
</dbReference>
<dbReference type="InterPro" id="IPR036047">
    <property type="entry name" value="F-box-like_dom_sf"/>
</dbReference>